<dbReference type="Proteomes" id="UP000054248">
    <property type="component" value="Unassembled WGS sequence"/>
</dbReference>
<evidence type="ECO:0000256" key="2">
    <source>
        <dbReference type="ARBA" id="ARBA00022771"/>
    </source>
</evidence>
<keyword evidence="1" id="KW-0479">Metal-binding</keyword>
<dbReference type="Gene3D" id="3.30.60.90">
    <property type="match status" value="1"/>
</dbReference>
<reference evidence="4 5" key="1">
    <citation type="submission" date="2014-04" db="EMBL/GenBank/DDBJ databases">
        <authorList>
            <consortium name="DOE Joint Genome Institute"/>
            <person name="Kuo A."/>
            <person name="Girlanda M."/>
            <person name="Perotto S."/>
            <person name="Kohler A."/>
            <person name="Nagy L.G."/>
            <person name="Floudas D."/>
            <person name="Copeland A."/>
            <person name="Barry K.W."/>
            <person name="Cichocki N."/>
            <person name="Veneault-Fourrey C."/>
            <person name="LaButti K."/>
            <person name="Lindquist E.A."/>
            <person name="Lipzen A."/>
            <person name="Lundell T."/>
            <person name="Morin E."/>
            <person name="Murat C."/>
            <person name="Sun H."/>
            <person name="Tunlid A."/>
            <person name="Henrissat B."/>
            <person name="Grigoriev I.V."/>
            <person name="Hibbett D.S."/>
            <person name="Martin F."/>
            <person name="Nordberg H.P."/>
            <person name="Cantor M.N."/>
            <person name="Hua S.X."/>
        </authorList>
    </citation>
    <scope>NUCLEOTIDE SEQUENCE [LARGE SCALE GENOMIC DNA]</scope>
    <source>
        <strain evidence="4 5">MUT 4182</strain>
    </source>
</reference>
<evidence type="ECO:0008006" key="6">
    <source>
        <dbReference type="Google" id="ProtNLM"/>
    </source>
</evidence>
<dbReference type="AlphaFoldDB" id="A0A0C3PWA9"/>
<dbReference type="OrthoDB" id="2444812at2759"/>
<evidence type="ECO:0000313" key="5">
    <source>
        <dbReference type="Proteomes" id="UP000054248"/>
    </source>
</evidence>
<dbReference type="InterPro" id="IPR043145">
    <property type="entry name" value="Znf_ZZ_sf"/>
</dbReference>
<protein>
    <recommendedName>
        <fullName evidence="6">ZZ-type domain-containing protein</fullName>
    </recommendedName>
</protein>
<dbReference type="EMBL" id="KN823230">
    <property type="protein sequence ID" value="KIO19285.1"/>
    <property type="molecule type" value="Genomic_DNA"/>
</dbReference>
<reference evidence="5" key="2">
    <citation type="submission" date="2015-01" db="EMBL/GenBank/DDBJ databases">
        <title>Evolutionary Origins and Diversification of the Mycorrhizal Mutualists.</title>
        <authorList>
            <consortium name="DOE Joint Genome Institute"/>
            <consortium name="Mycorrhizal Genomics Consortium"/>
            <person name="Kohler A."/>
            <person name="Kuo A."/>
            <person name="Nagy L.G."/>
            <person name="Floudas D."/>
            <person name="Copeland A."/>
            <person name="Barry K.W."/>
            <person name="Cichocki N."/>
            <person name="Veneault-Fourrey C."/>
            <person name="LaButti K."/>
            <person name="Lindquist E.A."/>
            <person name="Lipzen A."/>
            <person name="Lundell T."/>
            <person name="Morin E."/>
            <person name="Murat C."/>
            <person name="Riley R."/>
            <person name="Ohm R."/>
            <person name="Sun H."/>
            <person name="Tunlid A."/>
            <person name="Henrissat B."/>
            <person name="Grigoriev I.V."/>
            <person name="Hibbett D.S."/>
            <person name="Martin F."/>
        </authorList>
    </citation>
    <scope>NUCLEOTIDE SEQUENCE [LARGE SCALE GENOMIC DNA]</scope>
    <source>
        <strain evidence="5">MUT 4182</strain>
    </source>
</reference>
<keyword evidence="3" id="KW-0862">Zinc</keyword>
<gene>
    <name evidence="4" type="ORF">M407DRAFT_148727</name>
</gene>
<dbReference type="HOGENOM" id="CLU_1190639_0_0_1"/>
<evidence type="ECO:0000256" key="3">
    <source>
        <dbReference type="ARBA" id="ARBA00022833"/>
    </source>
</evidence>
<dbReference type="GO" id="GO:0008270">
    <property type="term" value="F:zinc ion binding"/>
    <property type="evidence" value="ECO:0007669"/>
    <property type="project" value="UniProtKB-KW"/>
</dbReference>
<keyword evidence="2" id="KW-0863">Zinc-finger</keyword>
<organism evidence="4 5">
    <name type="scientific">Tulasnella calospora MUT 4182</name>
    <dbReference type="NCBI Taxonomy" id="1051891"/>
    <lineage>
        <taxon>Eukaryota</taxon>
        <taxon>Fungi</taxon>
        <taxon>Dikarya</taxon>
        <taxon>Basidiomycota</taxon>
        <taxon>Agaricomycotina</taxon>
        <taxon>Agaricomycetes</taxon>
        <taxon>Cantharellales</taxon>
        <taxon>Tulasnellaceae</taxon>
        <taxon>Tulasnella</taxon>
    </lineage>
</organism>
<evidence type="ECO:0000313" key="4">
    <source>
        <dbReference type="EMBL" id="KIO19285.1"/>
    </source>
</evidence>
<name>A0A0C3PWA9_9AGAM</name>
<dbReference type="SUPFAM" id="SSF57850">
    <property type="entry name" value="RING/U-box"/>
    <property type="match status" value="1"/>
</dbReference>
<accession>A0A0C3PWA9</accession>
<evidence type="ECO:0000256" key="1">
    <source>
        <dbReference type="ARBA" id="ARBA00022723"/>
    </source>
</evidence>
<sequence>MENNIPEVDRNSSPMSGELATLVEQKCNLCENIQTNQRYVECTVCQDGDGSTFLLCLACVDDRAACIAHQANLGSHHLFRRLVPPGTIHFCNHCHRTTMGDWSLTCLVCPSRDGYDMCRSCCLNPSAPRHAHRLAQVSPRYIIQQPHMDYLPPSTKYGVRSGFACDGVWCPDDMEGLFFHCTVCPRPGYDLCPACADSQRQTYLHEIQRGNRTHRFVVYDARPSLPQLSNAGQ</sequence>
<keyword evidence="5" id="KW-1185">Reference proteome</keyword>
<proteinExistence type="predicted"/>